<dbReference type="AlphaFoldDB" id="A0A498SIC4"/>
<feature type="domain" description="Integrase zinc-binding" evidence="1">
    <location>
        <begin position="83"/>
        <end position="132"/>
    </location>
</feature>
<dbReference type="Proteomes" id="UP000276991">
    <property type="component" value="Unassembled WGS sequence"/>
</dbReference>
<name>A0A498SIC4_ACAVI</name>
<dbReference type="OrthoDB" id="8019190at2759"/>
<reference evidence="2 3" key="1">
    <citation type="submission" date="2018-08" db="EMBL/GenBank/DDBJ databases">
        <authorList>
            <person name="Laetsch R D."/>
            <person name="Stevens L."/>
            <person name="Kumar S."/>
            <person name="Blaxter L. M."/>
        </authorList>
    </citation>
    <scope>NUCLEOTIDE SEQUENCE [LARGE SCALE GENOMIC DNA]</scope>
</reference>
<sequence>MRITLDPESFKLLPTFVQNRVEEIRKSKFLFRYIPSEHNPVDIATKGLSPKKLGSISNGGKDHHELNESSKHSIYLQRHNPITELLIKQTHEDLLHAGIAHTLAEMRRKFWTPKGRTEVKWVLNHCMACKRWTTKPFKLPAMHSLPEQWVTRSRTFAHIGLDYLGPLSFKNDNGVTKIILDFRDFRDMSGLVC</sequence>
<proteinExistence type="predicted"/>
<evidence type="ECO:0000313" key="3">
    <source>
        <dbReference type="Proteomes" id="UP000276991"/>
    </source>
</evidence>
<accession>A0A498SIC4</accession>
<dbReference type="PANTHER" id="PTHR47331">
    <property type="entry name" value="PHD-TYPE DOMAIN-CONTAINING PROTEIN"/>
    <property type="match status" value="1"/>
</dbReference>
<protein>
    <recommendedName>
        <fullName evidence="1">Integrase zinc-binding domain-containing protein</fullName>
    </recommendedName>
</protein>
<dbReference type="Pfam" id="PF17921">
    <property type="entry name" value="Integrase_H2C2"/>
    <property type="match status" value="1"/>
</dbReference>
<gene>
    <name evidence="2" type="ORF">NAV_LOCUS4454</name>
</gene>
<evidence type="ECO:0000313" key="2">
    <source>
        <dbReference type="EMBL" id="VBB29654.1"/>
    </source>
</evidence>
<dbReference type="STRING" id="6277.A0A498SIC4"/>
<dbReference type="EMBL" id="UPTC01000663">
    <property type="protein sequence ID" value="VBB29654.1"/>
    <property type="molecule type" value="Genomic_DNA"/>
</dbReference>
<evidence type="ECO:0000259" key="1">
    <source>
        <dbReference type="Pfam" id="PF17921"/>
    </source>
</evidence>
<dbReference type="Gene3D" id="1.10.340.70">
    <property type="match status" value="1"/>
</dbReference>
<organism evidence="2 3">
    <name type="scientific">Acanthocheilonema viteae</name>
    <name type="common">Filarial nematode worm</name>
    <name type="synonym">Dipetalonema viteae</name>
    <dbReference type="NCBI Taxonomy" id="6277"/>
    <lineage>
        <taxon>Eukaryota</taxon>
        <taxon>Metazoa</taxon>
        <taxon>Ecdysozoa</taxon>
        <taxon>Nematoda</taxon>
        <taxon>Chromadorea</taxon>
        <taxon>Rhabditida</taxon>
        <taxon>Spirurina</taxon>
        <taxon>Spiruromorpha</taxon>
        <taxon>Filarioidea</taxon>
        <taxon>Onchocercidae</taxon>
        <taxon>Acanthocheilonema</taxon>
    </lineage>
</organism>
<dbReference type="InterPro" id="IPR041588">
    <property type="entry name" value="Integrase_H2C2"/>
</dbReference>
<keyword evidence="3" id="KW-1185">Reference proteome</keyword>